<name>A0ABS5I217_9GAMM</name>
<proteinExistence type="predicted"/>
<reference evidence="17 18" key="1">
    <citation type="submission" date="2020-02" db="EMBL/GenBank/DDBJ databases">
        <title>Shewanella WXL01 sp. nov., a marine bacterium isolated from green algae in Luhuitou Fringing Reef (Northern South China Sea).</title>
        <authorList>
            <person name="Wang X."/>
        </authorList>
    </citation>
    <scope>NUCLEOTIDE SEQUENCE [LARGE SCALE GENOMIC DNA]</scope>
    <source>
        <strain evidence="17 18">MCCC 1A01895</strain>
    </source>
</reference>
<feature type="domain" description="Histidine kinase" evidence="14">
    <location>
        <begin position="415"/>
        <end position="658"/>
    </location>
</feature>
<feature type="compositionally biased region" description="Pro residues" evidence="13">
    <location>
        <begin position="387"/>
        <end position="401"/>
    </location>
</feature>
<feature type="compositionally biased region" description="Polar residues" evidence="13">
    <location>
        <begin position="335"/>
        <end position="349"/>
    </location>
</feature>
<evidence type="ECO:0000313" key="18">
    <source>
        <dbReference type="Proteomes" id="UP000811844"/>
    </source>
</evidence>
<dbReference type="PRINTS" id="PR00344">
    <property type="entry name" value="BCTRLSENSOR"/>
</dbReference>
<dbReference type="InterPro" id="IPR004358">
    <property type="entry name" value="Sig_transdc_His_kin-like_C"/>
</dbReference>
<dbReference type="InterPro" id="IPR003594">
    <property type="entry name" value="HATPase_dom"/>
</dbReference>
<dbReference type="CDD" id="cd16916">
    <property type="entry name" value="HATPase_CheA-like"/>
    <property type="match status" value="1"/>
</dbReference>
<sequence>MSIDLSQFSQIFFEEALENIAVMETQLLAINSEQIDPEIIHTIFRAAHSIKGGSATFGFTEVANFTHLIETLLDEVREGVRHLQTAHIEMLLQSVDIIRAMVGALMDNQPYQSEQLTKLISQFEQVLAIEHSQNKHHGEDDLTHVEQSSNNLTLWQIEFVPGHDILQRGNDPSFMFTELAQLGQCHISLNDIDYPNIDALDPEVCLLQWQITLLTKASLPRIKEVFEWVEAECQLRYQSLARDPLMERSLFNHANTDGQATASGQHKLSATQYAASFAEQNDDTHCMTNSNEIDDINASNNANFDFSQAVADALNECQQQSPPNHQPSEHPPKPSTISAQSNHATNQASAKPIVTTELNDVSHQPSTTSNSLLSEIAPFTHSQPQPLAAPTPKPKPAPPTPKNTESSTSIRVGSNKVDQLMNMVGELVITQSMLDQLGQQDSINGQMMHNLRLGLEQLSSHTRQLQQSVMKIRMMPISFAFNRFPRLIHDISKQLGKKVELTFRGEETELDKTVMEKVIDPLVHLVRNALDHGIESPKVRRQAGKPEMGTIALSAYHRSEVIVIEISDDGAGLPTEKIRQTAIEKGLIQRQDNLSDNDINQLIFHPGFTTTTAVSNLSGRGVGMDVVKRNINALNGRINLHSTQGEGCKVSINLPLTLSILDGQLVRIGQHVYVVPLMAIHESLQVQPQHVNQLGDNQQVLHLRDEFIPLINVFQQFNHQPDSSSVQDGIVMVVDNNNSKVGLLFDELLAQQQVVIKSLEDNYQKTAGISGATILGDGTVALIIDVNSLTKLAGIGKNKDHAA</sequence>
<evidence type="ECO:0000256" key="2">
    <source>
        <dbReference type="ARBA" id="ARBA00012438"/>
    </source>
</evidence>
<dbReference type="SMART" id="SM00387">
    <property type="entry name" value="HATPase_c"/>
    <property type="match status" value="1"/>
</dbReference>
<keyword evidence="7" id="KW-0547">Nucleotide-binding</keyword>
<dbReference type="SMART" id="SM00073">
    <property type="entry name" value="HPT"/>
    <property type="match status" value="1"/>
</dbReference>
<evidence type="ECO:0000313" key="17">
    <source>
        <dbReference type="EMBL" id="MBR9728070.1"/>
    </source>
</evidence>
<feature type="compositionally biased region" description="Polar residues" evidence="13">
    <location>
        <begin position="403"/>
        <end position="412"/>
    </location>
</feature>
<keyword evidence="8" id="KW-0418">Kinase</keyword>
<evidence type="ECO:0000256" key="8">
    <source>
        <dbReference type="ARBA" id="ARBA00022777"/>
    </source>
</evidence>
<dbReference type="RefSeq" id="WP_153664478.1">
    <property type="nucleotide sequence ID" value="NZ_JAAIKR010000007.1"/>
</dbReference>
<organism evidence="17 18">
    <name type="scientific">Shewanella intestini</name>
    <dbReference type="NCBI Taxonomy" id="2017544"/>
    <lineage>
        <taxon>Bacteria</taxon>
        <taxon>Pseudomonadati</taxon>
        <taxon>Pseudomonadota</taxon>
        <taxon>Gammaproteobacteria</taxon>
        <taxon>Alteromonadales</taxon>
        <taxon>Shewanellaceae</taxon>
        <taxon>Shewanella</taxon>
    </lineage>
</organism>
<dbReference type="Pfam" id="PF02518">
    <property type="entry name" value="HATPase_c"/>
    <property type="match status" value="1"/>
</dbReference>
<dbReference type="InterPro" id="IPR036641">
    <property type="entry name" value="HPT_dom_sf"/>
</dbReference>
<evidence type="ECO:0000256" key="11">
    <source>
        <dbReference type="ARBA" id="ARBA00035100"/>
    </source>
</evidence>
<dbReference type="InterPro" id="IPR051315">
    <property type="entry name" value="Bact_Chemotaxis_CheA"/>
</dbReference>
<feature type="domain" description="CheW-like" evidence="15">
    <location>
        <begin position="660"/>
        <end position="795"/>
    </location>
</feature>
<evidence type="ECO:0000256" key="6">
    <source>
        <dbReference type="ARBA" id="ARBA00022679"/>
    </source>
</evidence>
<dbReference type="SUPFAM" id="SSF55874">
    <property type="entry name" value="ATPase domain of HSP90 chaperone/DNA topoisomerase II/histidine kinase"/>
    <property type="match status" value="1"/>
</dbReference>
<dbReference type="Pfam" id="PF02895">
    <property type="entry name" value="H-kinase_dim"/>
    <property type="match status" value="1"/>
</dbReference>
<dbReference type="InterPro" id="IPR004105">
    <property type="entry name" value="CheA-like_dim"/>
</dbReference>
<evidence type="ECO:0000256" key="4">
    <source>
        <dbReference type="ARBA" id="ARBA00022500"/>
    </source>
</evidence>
<dbReference type="InterPro" id="IPR037006">
    <property type="entry name" value="CheA-like_homodim_sf"/>
</dbReference>
<evidence type="ECO:0000256" key="7">
    <source>
        <dbReference type="ARBA" id="ARBA00022741"/>
    </source>
</evidence>
<dbReference type="EC" id="2.7.13.3" evidence="2"/>
<dbReference type="SMART" id="SM00260">
    <property type="entry name" value="CheW"/>
    <property type="match status" value="1"/>
</dbReference>
<keyword evidence="10" id="KW-0902">Two-component regulatory system</keyword>
<dbReference type="PROSITE" id="PS50109">
    <property type="entry name" value="HIS_KIN"/>
    <property type="match status" value="1"/>
</dbReference>
<comment type="function">
    <text evidence="11">Involved in the transmission of sensory signals from the chemoreceptors to the flagellar motors. CheA is autophosphorylated; it can transfer its phosphate group to either CheB or CheY.</text>
</comment>
<keyword evidence="18" id="KW-1185">Reference proteome</keyword>
<evidence type="ECO:0000259" key="14">
    <source>
        <dbReference type="PROSITE" id="PS50109"/>
    </source>
</evidence>
<dbReference type="PANTHER" id="PTHR43395">
    <property type="entry name" value="SENSOR HISTIDINE KINASE CHEA"/>
    <property type="match status" value="1"/>
</dbReference>
<dbReference type="Proteomes" id="UP000811844">
    <property type="component" value="Unassembled WGS sequence"/>
</dbReference>
<evidence type="ECO:0000256" key="3">
    <source>
        <dbReference type="ARBA" id="ARBA00021495"/>
    </source>
</evidence>
<keyword evidence="6" id="KW-0808">Transferase</keyword>
<evidence type="ECO:0000256" key="9">
    <source>
        <dbReference type="ARBA" id="ARBA00022840"/>
    </source>
</evidence>
<evidence type="ECO:0000256" key="13">
    <source>
        <dbReference type="SAM" id="MobiDB-lite"/>
    </source>
</evidence>
<dbReference type="CDD" id="cd00088">
    <property type="entry name" value="HPT"/>
    <property type="match status" value="1"/>
</dbReference>
<accession>A0ABS5I217</accession>
<keyword evidence="9" id="KW-0067">ATP-binding</keyword>
<feature type="modified residue" description="Phosphohistidine" evidence="12">
    <location>
        <position position="48"/>
    </location>
</feature>
<dbReference type="SUPFAM" id="SSF47384">
    <property type="entry name" value="Homodimeric domain of signal transducing histidine kinase"/>
    <property type="match status" value="1"/>
</dbReference>
<dbReference type="InterPro" id="IPR002545">
    <property type="entry name" value="CheW-lke_dom"/>
</dbReference>
<dbReference type="Gene3D" id="3.30.565.10">
    <property type="entry name" value="Histidine kinase-like ATPase, C-terminal domain"/>
    <property type="match status" value="1"/>
</dbReference>
<evidence type="ECO:0000256" key="10">
    <source>
        <dbReference type="ARBA" id="ARBA00023012"/>
    </source>
</evidence>
<comment type="catalytic activity">
    <reaction evidence="1">
        <text>ATP + protein L-histidine = ADP + protein N-phospho-L-histidine.</text>
        <dbReference type="EC" id="2.7.13.3"/>
    </reaction>
</comment>
<dbReference type="SMART" id="SM01231">
    <property type="entry name" value="H-kinase_dim"/>
    <property type="match status" value="1"/>
</dbReference>
<feature type="region of interest" description="Disordered" evidence="13">
    <location>
        <begin position="317"/>
        <end position="349"/>
    </location>
</feature>
<evidence type="ECO:0000259" key="15">
    <source>
        <dbReference type="PROSITE" id="PS50851"/>
    </source>
</evidence>
<dbReference type="Gene3D" id="1.20.120.160">
    <property type="entry name" value="HPT domain"/>
    <property type="match status" value="1"/>
</dbReference>
<gene>
    <name evidence="17" type="ORF">G3R48_08750</name>
</gene>
<evidence type="ECO:0000256" key="1">
    <source>
        <dbReference type="ARBA" id="ARBA00000085"/>
    </source>
</evidence>
<dbReference type="InterPro" id="IPR036097">
    <property type="entry name" value="HisK_dim/P_sf"/>
</dbReference>
<dbReference type="PANTHER" id="PTHR43395:SF10">
    <property type="entry name" value="CHEMOTAXIS PROTEIN CHEA"/>
    <property type="match status" value="1"/>
</dbReference>
<keyword evidence="5 12" id="KW-0597">Phosphoprotein</keyword>
<dbReference type="EMBL" id="JAAIKR010000007">
    <property type="protein sequence ID" value="MBR9728070.1"/>
    <property type="molecule type" value="Genomic_DNA"/>
</dbReference>
<comment type="caution">
    <text evidence="17">The sequence shown here is derived from an EMBL/GenBank/DDBJ whole genome shotgun (WGS) entry which is preliminary data.</text>
</comment>
<dbReference type="PROSITE" id="PS50894">
    <property type="entry name" value="HPT"/>
    <property type="match status" value="1"/>
</dbReference>
<dbReference type="Pfam" id="PF01627">
    <property type="entry name" value="Hpt"/>
    <property type="match status" value="1"/>
</dbReference>
<dbReference type="InterPro" id="IPR036061">
    <property type="entry name" value="CheW-like_dom_sf"/>
</dbReference>
<dbReference type="SUPFAM" id="SSF50341">
    <property type="entry name" value="CheW-like"/>
    <property type="match status" value="1"/>
</dbReference>
<dbReference type="InterPro" id="IPR036890">
    <property type="entry name" value="HATPase_C_sf"/>
</dbReference>
<dbReference type="Pfam" id="PF01584">
    <property type="entry name" value="CheW"/>
    <property type="match status" value="1"/>
</dbReference>
<evidence type="ECO:0000256" key="12">
    <source>
        <dbReference type="PROSITE-ProRule" id="PRU00110"/>
    </source>
</evidence>
<keyword evidence="4" id="KW-0145">Chemotaxis</keyword>
<feature type="region of interest" description="Disordered" evidence="13">
    <location>
        <begin position="382"/>
        <end position="414"/>
    </location>
</feature>
<dbReference type="InterPro" id="IPR008207">
    <property type="entry name" value="Sig_transdc_His_kin_Hpt_dom"/>
</dbReference>
<feature type="domain" description="HPt" evidence="16">
    <location>
        <begin position="1"/>
        <end position="105"/>
    </location>
</feature>
<protein>
    <recommendedName>
        <fullName evidence="3">Chemotaxis protein CheA</fullName>
        <ecNumber evidence="2">2.7.13.3</ecNumber>
    </recommendedName>
</protein>
<evidence type="ECO:0000256" key="5">
    <source>
        <dbReference type="ARBA" id="ARBA00022553"/>
    </source>
</evidence>
<dbReference type="InterPro" id="IPR005467">
    <property type="entry name" value="His_kinase_dom"/>
</dbReference>
<dbReference type="Gene3D" id="2.30.30.40">
    <property type="entry name" value="SH3 Domains"/>
    <property type="match status" value="1"/>
</dbReference>
<dbReference type="Gene3D" id="1.10.287.560">
    <property type="entry name" value="Histidine kinase CheA-like, homodimeric domain"/>
    <property type="match status" value="1"/>
</dbReference>
<dbReference type="PROSITE" id="PS50851">
    <property type="entry name" value="CHEW"/>
    <property type="match status" value="1"/>
</dbReference>
<evidence type="ECO:0000259" key="16">
    <source>
        <dbReference type="PROSITE" id="PS50894"/>
    </source>
</evidence>
<dbReference type="SUPFAM" id="SSF47226">
    <property type="entry name" value="Histidine-containing phosphotransfer domain, HPT domain"/>
    <property type="match status" value="1"/>
</dbReference>
<dbReference type="CDD" id="cd00731">
    <property type="entry name" value="CheA_reg"/>
    <property type="match status" value="1"/>
</dbReference>